<dbReference type="InterPro" id="IPR004513">
    <property type="entry name" value="FtsX"/>
</dbReference>
<evidence type="ECO:0000256" key="4">
    <source>
        <dbReference type="ARBA" id="ARBA00022475"/>
    </source>
</evidence>
<reference evidence="14 15" key="1">
    <citation type="submission" date="2016-02" db="EMBL/GenBank/DDBJ databases">
        <authorList>
            <person name="Wen L."/>
            <person name="He K."/>
            <person name="Yang H."/>
        </authorList>
    </citation>
    <scope>NUCLEOTIDE SEQUENCE [LARGE SCALE GENOMIC DNA]</scope>
    <source>
        <strain evidence="14 15">CZ1127</strain>
    </source>
</reference>
<evidence type="ECO:0000256" key="10">
    <source>
        <dbReference type="PIRNR" id="PIRNR003097"/>
    </source>
</evidence>
<evidence type="ECO:0000313" key="14">
    <source>
        <dbReference type="EMBL" id="ANW96926.1"/>
    </source>
</evidence>
<evidence type="ECO:0000259" key="13">
    <source>
        <dbReference type="Pfam" id="PF18075"/>
    </source>
</evidence>
<sequence>MSKSFEKYQKRRLQASYLSVVLSITMVLLMVGFLGLTVLKYRNLSGYFKEKVSITLYLKNNISDKQQIALKKFLTDKDYTNRIRFVSKKQAAEEFSKDIGEDFLSFLGDNPLKSYYEIRLKADFVSPAQLVYIKKELEKNEFIEEAAYDAPLVDLLTKNIKTIGFWLIVGASVLAFISVLLLNSSIRLSIYSKRFTIKTMQMVGATKAFIRKPFILGSVRLGLAGAFFASSILLIICYKINHKLPALALLEDVKVLALVVGGIFASAIIITAASAFMATQRFLRLKTDQLYF</sequence>
<dbReference type="Gene3D" id="3.30.70.3040">
    <property type="match status" value="1"/>
</dbReference>
<organism evidence="14 15">
    <name type="scientific">Wenyingzhuangia fucanilytica</name>
    <dbReference type="NCBI Taxonomy" id="1790137"/>
    <lineage>
        <taxon>Bacteria</taxon>
        <taxon>Pseudomonadati</taxon>
        <taxon>Bacteroidota</taxon>
        <taxon>Flavobacteriia</taxon>
        <taxon>Flavobacteriales</taxon>
        <taxon>Flavobacteriaceae</taxon>
        <taxon>Wenyingzhuangia</taxon>
    </lineage>
</organism>
<feature type="transmembrane region" description="Helical" evidence="11">
    <location>
        <begin position="163"/>
        <end position="184"/>
    </location>
</feature>
<dbReference type="KEGG" id="wfu:AXE80_11815"/>
<evidence type="ECO:0000256" key="5">
    <source>
        <dbReference type="ARBA" id="ARBA00022618"/>
    </source>
</evidence>
<evidence type="ECO:0000259" key="12">
    <source>
        <dbReference type="Pfam" id="PF02687"/>
    </source>
</evidence>
<evidence type="ECO:0000256" key="7">
    <source>
        <dbReference type="ARBA" id="ARBA00022989"/>
    </source>
</evidence>
<keyword evidence="15" id="KW-1185">Reference proteome</keyword>
<keyword evidence="8 10" id="KW-0472">Membrane</keyword>
<name>A0A1B1Y841_9FLAO</name>
<protein>
    <recommendedName>
        <fullName evidence="3 10">Cell division protein FtsX</fullName>
    </recommendedName>
</protein>
<keyword evidence="9 10" id="KW-0131">Cell cycle</keyword>
<dbReference type="Pfam" id="PF02687">
    <property type="entry name" value="FtsX"/>
    <property type="match status" value="1"/>
</dbReference>
<evidence type="ECO:0000256" key="6">
    <source>
        <dbReference type="ARBA" id="ARBA00022692"/>
    </source>
</evidence>
<keyword evidence="7 11" id="KW-1133">Transmembrane helix</keyword>
<evidence type="ECO:0000256" key="9">
    <source>
        <dbReference type="ARBA" id="ARBA00023306"/>
    </source>
</evidence>
<dbReference type="OrthoDB" id="9813411at2"/>
<dbReference type="PIRSF" id="PIRSF003097">
    <property type="entry name" value="FtsX"/>
    <property type="match status" value="1"/>
</dbReference>
<evidence type="ECO:0000256" key="3">
    <source>
        <dbReference type="ARBA" id="ARBA00021907"/>
    </source>
</evidence>
<dbReference type="Proteomes" id="UP000092967">
    <property type="component" value="Chromosome"/>
</dbReference>
<feature type="domain" description="FtsX extracellular" evidence="13">
    <location>
        <begin position="52"/>
        <end position="145"/>
    </location>
</feature>
<dbReference type="PANTHER" id="PTHR47755">
    <property type="entry name" value="CELL DIVISION PROTEIN FTSX"/>
    <property type="match status" value="1"/>
</dbReference>
<evidence type="ECO:0000313" key="15">
    <source>
        <dbReference type="Proteomes" id="UP000092967"/>
    </source>
</evidence>
<feature type="transmembrane region" description="Helical" evidence="11">
    <location>
        <begin position="20"/>
        <end position="39"/>
    </location>
</feature>
<dbReference type="InterPro" id="IPR040690">
    <property type="entry name" value="FtsX_ECD"/>
</dbReference>
<keyword evidence="6 11" id="KW-0812">Transmembrane</keyword>
<comment type="subcellular location">
    <subcellularLocation>
        <location evidence="10">Cell inner membrane</location>
    </subcellularLocation>
    <subcellularLocation>
        <location evidence="1">Cell membrane</location>
        <topology evidence="1">Multi-pass membrane protein</topology>
    </subcellularLocation>
</comment>
<evidence type="ECO:0000256" key="8">
    <source>
        <dbReference type="ARBA" id="ARBA00023136"/>
    </source>
</evidence>
<feature type="transmembrane region" description="Helical" evidence="11">
    <location>
        <begin position="221"/>
        <end position="241"/>
    </location>
</feature>
<accession>A0A1B1Y841</accession>
<dbReference type="GO" id="GO:0051301">
    <property type="term" value="P:cell division"/>
    <property type="evidence" value="ECO:0007669"/>
    <property type="project" value="UniProtKB-KW"/>
</dbReference>
<comment type="function">
    <text evidence="10">Required for cell division and gliding motility.</text>
</comment>
<keyword evidence="5 10" id="KW-0132">Cell division</keyword>
<dbReference type="PANTHER" id="PTHR47755:SF1">
    <property type="entry name" value="CELL DIVISION PROTEIN FTSX"/>
    <property type="match status" value="1"/>
</dbReference>
<dbReference type="GO" id="GO:0005886">
    <property type="term" value="C:plasma membrane"/>
    <property type="evidence" value="ECO:0007669"/>
    <property type="project" value="UniProtKB-SubCell"/>
</dbReference>
<dbReference type="AlphaFoldDB" id="A0A1B1Y841"/>
<comment type="similarity">
    <text evidence="2 10">Belongs to the ABC-4 integral membrane protein family. FtsX subfamily.</text>
</comment>
<gene>
    <name evidence="14" type="ORF">AXE80_11815</name>
</gene>
<proteinExistence type="inferred from homology"/>
<dbReference type="STRING" id="1790137.AXE80_11815"/>
<keyword evidence="4 10" id="KW-1003">Cell membrane</keyword>
<dbReference type="RefSeq" id="WP_068827580.1">
    <property type="nucleotide sequence ID" value="NZ_CP014224.1"/>
</dbReference>
<evidence type="ECO:0000256" key="11">
    <source>
        <dbReference type="SAM" id="Phobius"/>
    </source>
</evidence>
<evidence type="ECO:0000256" key="1">
    <source>
        <dbReference type="ARBA" id="ARBA00004651"/>
    </source>
</evidence>
<dbReference type="EMBL" id="CP014224">
    <property type="protein sequence ID" value="ANW96926.1"/>
    <property type="molecule type" value="Genomic_DNA"/>
</dbReference>
<keyword evidence="10" id="KW-0997">Cell inner membrane</keyword>
<evidence type="ECO:0000256" key="2">
    <source>
        <dbReference type="ARBA" id="ARBA00007379"/>
    </source>
</evidence>
<feature type="domain" description="ABC3 transporter permease C-terminal" evidence="12">
    <location>
        <begin position="170"/>
        <end position="279"/>
    </location>
</feature>
<dbReference type="InterPro" id="IPR003838">
    <property type="entry name" value="ABC3_permease_C"/>
</dbReference>
<feature type="transmembrane region" description="Helical" evidence="11">
    <location>
        <begin position="253"/>
        <end position="276"/>
    </location>
</feature>
<dbReference type="Pfam" id="PF18075">
    <property type="entry name" value="FtsX_ECD"/>
    <property type="match status" value="1"/>
</dbReference>